<dbReference type="InterPro" id="IPR025105">
    <property type="entry name" value="DUF4010"/>
</dbReference>
<accession>A0A078M599</accession>
<sequence length="428" mass="44414">MNGLNYGTELLGLLIALAVGLIIGFERGWQSQNLDAERHQEIDDQTVTGIRTFGLLGLGGGVVAQLGMLSSDWILAAGLLGVTALLIVGYIHSSKVTGDLGATTEVAALLAFLLGALAVHGLYLEAATAAVITAVLLGAKERLHALLRSLSRLELNASLQLLVIVLVILPLLPNEAMGPWGSINPQVIGWLVILIAGISFAGYFAVRLLGDRVGLVLTALLGGLASSTALTLAFSRMARSDGSRNALLGAGIALACGTMALRLILEVAVVNRTLLPPLLPGLLGLALVPLMALLWILLRRRDEQPVGHTPPMHNPLDLQQALIMAGFLALIFILSKGAEHWFGSEGVYILAVIAGIADVDAVTIALAQQAKGELANDVAVRGILLAALTNTAVKAGIVLVIGGLPLARWASSILLAALGVGVLGLLFV</sequence>
<dbReference type="Pfam" id="PF02308">
    <property type="entry name" value="MgtC"/>
    <property type="match status" value="1"/>
</dbReference>
<feature type="transmembrane region" description="Helical" evidence="1">
    <location>
        <begin position="46"/>
        <end position="67"/>
    </location>
</feature>
<feature type="transmembrane region" description="Helical" evidence="1">
    <location>
        <begin position="212"/>
        <end position="234"/>
    </location>
</feature>
<dbReference type="OrthoDB" id="9813718at2"/>
<dbReference type="PANTHER" id="PTHR39084">
    <property type="entry name" value="MEMBRANE PROTEIN-RELATED"/>
    <property type="match status" value="1"/>
</dbReference>
<reference evidence="4" key="1">
    <citation type="submission" date="2014-07" db="EMBL/GenBank/DDBJ databases">
        <authorList>
            <person name="Urmite Genomes Urmite Genomes"/>
        </authorList>
    </citation>
    <scope>NUCLEOTIDE SEQUENCE</scope>
    <source>
        <strain evidence="4">12M76_air</strain>
    </source>
</reference>
<feature type="transmembrane region" description="Helical" evidence="1">
    <location>
        <begin position="6"/>
        <end position="25"/>
    </location>
</feature>
<feature type="transmembrane region" description="Helical" evidence="1">
    <location>
        <begin position="347"/>
        <end position="366"/>
    </location>
</feature>
<feature type="transmembrane region" description="Helical" evidence="1">
    <location>
        <begin position="378"/>
        <end position="401"/>
    </location>
</feature>
<dbReference type="RefSeq" id="WP_044497639.1">
    <property type="nucleotide sequence ID" value="NZ_LK391969.1"/>
</dbReference>
<keyword evidence="1" id="KW-1133">Transmembrane helix</keyword>
<proteinExistence type="predicted"/>
<keyword evidence="1" id="KW-0472">Membrane</keyword>
<feature type="transmembrane region" description="Helical" evidence="1">
    <location>
        <begin position="318"/>
        <end position="335"/>
    </location>
</feature>
<feature type="domain" description="MgtC/SapB/SrpB/YhiD N-terminal" evidence="2">
    <location>
        <begin position="13"/>
        <end position="145"/>
    </location>
</feature>
<evidence type="ECO:0000313" key="4">
    <source>
        <dbReference type="EMBL" id="CEA00517.1"/>
    </source>
</evidence>
<feature type="domain" description="DUF4010" evidence="3">
    <location>
        <begin position="193"/>
        <end position="402"/>
    </location>
</feature>
<dbReference type="Pfam" id="PF13194">
    <property type="entry name" value="DUF4010"/>
    <property type="match status" value="1"/>
</dbReference>
<dbReference type="InterPro" id="IPR049177">
    <property type="entry name" value="MgtC_SapB_SrpB_YhiD_N"/>
</dbReference>
<organism evidence="4">
    <name type="scientific">Pseudomonas saudimassiliensis</name>
    <dbReference type="NCBI Taxonomy" id="1461581"/>
    <lineage>
        <taxon>Bacteria</taxon>
        <taxon>Pseudomonadati</taxon>
        <taxon>Pseudomonadota</taxon>
        <taxon>Gammaproteobacteria</taxon>
        <taxon>Pseudomonadales</taxon>
        <taxon>Pseudomonadaceae</taxon>
        <taxon>Pseudomonas</taxon>
    </lineage>
</organism>
<dbReference type="EMBL" id="LM997413">
    <property type="protein sequence ID" value="CEA00517.1"/>
    <property type="molecule type" value="Genomic_DNA"/>
</dbReference>
<dbReference type="PANTHER" id="PTHR39084:SF1">
    <property type="entry name" value="DUF4010 DOMAIN-CONTAINING PROTEIN"/>
    <property type="match status" value="1"/>
</dbReference>
<feature type="transmembrane region" description="Helical" evidence="1">
    <location>
        <begin position="277"/>
        <end position="298"/>
    </location>
</feature>
<keyword evidence="1 4" id="KW-0812">Transmembrane</keyword>
<feature type="transmembrane region" description="Helical" evidence="1">
    <location>
        <begin position="187"/>
        <end position="206"/>
    </location>
</feature>
<evidence type="ECO:0000259" key="3">
    <source>
        <dbReference type="Pfam" id="PF13194"/>
    </source>
</evidence>
<feature type="transmembrane region" description="Helical" evidence="1">
    <location>
        <begin position="73"/>
        <end position="94"/>
    </location>
</feature>
<protein>
    <submittedName>
        <fullName evidence="4">Transmembrane protein</fullName>
    </submittedName>
</protein>
<feature type="transmembrane region" description="Helical" evidence="1">
    <location>
        <begin position="407"/>
        <end position="427"/>
    </location>
</feature>
<evidence type="ECO:0000259" key="2">
    <source>
        <dbReference type="Pfam" id="PF02308"/>
    </source>
</evidence>
<feature type="transmembrane region" description="Helical" evidence="1">
    <location>
        <begin position="246"/>
        <end position="265"/>
    </location>
</feature>
<dbReference type="AlphaFoldDB" id="A0A078M599"/>
<evidence type="ECO:0000256" key="1">
    <source>
        <dbReference type="SAM" id="Phobius"/>
    </source>
</evidence>
<feature type="transmembrane region" description="Helical" evidence="1">
    <location>
        <begin position="106"/>
        <end position="137"/>
    </location>
</feature>
<gene>
    <name evidence="4" type="ORF">BN1049_00081</name>
</gene>
<dbReference type="EMBL" id="LK391969">
    <property type="protein sequence ID" value="CEF25180.1"/>
    <property type="molecule type" value="Genomic_DNA"/>
</dbReference>
<dbReference type="PATRIC" id="fig|1461581.3.peg.75"/>
<name>A0A078M599_9PSED</name>
<feature type="transmembrane region" description="Helical" evidence="1">
    <location>
        <begin position="157"/>
        <end position="175"/>
    </location>
</feature>